<dbReference type="Proteomes" id="UP000032309">
    <property type="component" value="Unassembled WGS sequence"/>
</dbReference>
<keyword evidence="2" id="KW-1185">Reference proteome</keyword>
<sequence>MILVLKRPKNGDEIIKTGESLLIYDKADSSKAWRKYMELRKYIHRMDGY</sequence>
<proteinExistence type="predicted"/>
<reference evidence="2" key="1">
    <citation type="journal article" date="2015" name="Genome Announc.">
        <title>Draft Genome Sequence of an Anaerobic Ammonium-Oxidizing Bacterium, "Candidatus Brocadia sinica".</title>
        <authorList>
            <person name="Oshiki M."/>
            <person name="Shinyako-Hata K."/>
            <person name="Satoh H."/>
            <person name="Okabe S."/>
        </authorList>
    </citation>
    <scope>NUCLEOTIDE SEQUENCE [LARGE SCALE GENOMIC DNA]</scope>
    <source>
        <strain evidence="2">JPN1</strain>
    </source>
</reference>
<dbReference type="EMBL" id="BAFN01000001">
    <property type="protein sequence ID" value="GAN34440.1"/>
    <property type="molecule type" value="Genomic_DNA"/>
</dbReference>
<evidence type="ECO:0000313" key="1">
    <source>
        <dbReference type="EMBL" id="GAN34440.1"/>
    </source>
</evidence>
<accession>A0ABQ0K143</accession>
<evidence type="ECO:0000313" key="2">
    <source>
        <dbReference type="Proteomes" id="UP000032309"/>
    </source>
</evidence>
<name>A0ABQ0K143_9BACT</name>
<organism evidence="1 2">
    <name type="scientific">Candidatus Brocadia sinica JPN1</name>
    <dbReference type="NCBI Taxonomy" id="1197129"/>
    <lineage>
        <taxon>Bacteria</taxon>
        <taxon>Pseudomonadati</taxon>
        <taxon>Planctomycetota</taxon>
        <taxon>Candidatus Brocadiia</taxon>
        <taxon>Candidatus Brocadiales</taxon>
        <taxon>Candidatus Brocadiaceae</taxon>
        <taxon>Candidatus Brocadia</taxon>
    </lineage>
</organism>
<protein>
    <submittedName>
        <fullName evidence="1">Uncharacterized protein</fullName>
    </submittedName>
</protein>
<comment type="caution">
    <text evidence="1">The sequence shown here is derived from an EMBL/GenBank/DDBJ whole genome shotgun (WGS) entry which is preliminary data.</text>
</comment>
<gene>
    <name evidence="1" type="ORF">BROSI_A2976</name>
</gene>